<dbReference type="RefSeq" id="WP_011971493.1">
    <property type="nucleotide sequence ID" value="NC_009633.1"/>
</dbReference>
<dbReference type="KEGG" id="amt:Amet_0355"/>
<dbReference type="CDD" id="cd09846">
    <property type="entry name" value="DUF1312"/>
    <property type="match status" value="1"/>
</dbReference>
<dbReference type="HOGENOM" id="CLU_130936_0_0_9"/>
<sequence length="139" mass="15900">MFKMMTKGDKILIFAILALSVASIFAIPRLLTTVEEGKMVVVNLDGTVIHRFPLEESPEAEFLEFPFEVRGQSYTGKIEMKDGRVMLHRLSDDISPLSIHTDMGWISESYQMIVSLPIRLIITIEEEDPPEYDFDIISY</sequence>
<accession>A6TK67</accession>
<reference evidence="2" key="1">
    <citation type="journal article" date="2016" name="Genome Announc.">
        <title>Complete genome sequence of Alkaliphilus metalliredigens strain QYMF, an alkaliphilic and metal-reducing bacterium isolated from borax-contaminated leachate ponds.</title>
        <authorList>
            <person name="Hwang C."/>
            <person name="Copeland A."/>
            <person name="Lucas S."/>
            <person name="Lapidus A."/>
            <person name="Barry K."/>
            <person name="Detter J.C."/>
            <person name="Glavina Del Rio T."/>
            <person name="Hammon N."/>
            <person name="Israni S."/>
            <person name="Dalin E."/>
            <person name="Tice H."/>
            <person name="Pitluck S."/>
            <person name="Chertkov O."/>
            <person name="Brettin T."/>
            <person name="Bruce D."/>
            <person name="Han C."/>
            <person name="Schmutz J."/>
            <person name="Larimer F."/>
            <person name="Land M.L."/>
            <person name="Hauser L."/>
            <person name="Kyrpides N."/>
            <person name="Mikhailova N."/>
            <person name="Ye Q."/>
            <person name="Zhou J."/>
            <person name="Richardson P."/>
            <person name="Fields M.W."/>
        </authorList>
    </citation>
    <scope>NUCLEOTIDE SEQUENCE [LARGE SCALE GENOMIC DNA]</scope>
    <source>
        <strain evidence="2">QYMF</strain>
    </source>
</reference>
<proteinExistence type="predicted"/>
<dbReference type="eggNOG" id="COG5341">
    <property type="taxonomic scope" value="Bacteria"/>
</dbReference>
<protein>
    <submittedName>
        <fullName evidence="1">Uncharacterized protein</fullName>
    </submittedName>
</protein>
<name>A6TK67_ALKMQ</name>
<gene>
    <name evidence="1" type="ordered locus">Amet_0355</name>
</gene>
<dbReference type="OrthoDB" id="47603at2"/>
<evidence type="ECO:0000313" key="2">
    <source>
        <dbReference type="Proteomes" id="UP000001572"/>
    </source>
</evidence>
<dbReference type="InterPro" id="IPR038690">
    <property type="entry name" value="NusG_2_sf"/>
</dbReference>
<dbReference type="Pfam" id="PF07009">
    <property type="entry name" value="NusG_II"/>
    <property type="match status" value="1"/>
</dbReference>
<dbReference type="Gene3D" id="2.60.320.10">
    <property type="entry name" value="N-utilization substance G protein NusG, insert domain"/>
    <property type="match status" value="1"/>
</dbReference>
<dbReference type="Proteomes" id="UP000001572">
    <property type="component" value="Chromosome"/>
</dbReference>
<dbReference type="EMBL" id="CP000724">
    <property type="protein sequence ID" value="ABR46585.1"/>
    <property type="molecule type" value="Genomic_DNA"/>
</dbReference>
<dbReference type="STRING" id="293826.Amet_0355"/>
<keyword evidence="2" id="KW-1185">Reference proteome</keyword>
<dbReference type="AlphaFoldDB" id="A6TK67"/>
<organism evidence="1 2">
    <name type="scientific">Alkaliphilus metalliredigens (strain QYMF)</name>
    <dbReference type="NCBI Taxonomy" id="293826"/>
    <lineage>
        <taxon>Bacteria</taxon>
        <taxon>Bacillati</taxon>
        <taxon>Bacillota</taxon>
        <taxon>Clostridia</taxon>
        <taxon>Peptostreptococcales</taxon>
        <taxon>Natronincolaceae</taxon>
        <taxon>Alkaliphilus</taxon>
    </lineage>
</organism>
<evidence type="ECO:0000313" key="1">
    <source>
        <dbReference type="EMBL" id="ABR46585.1"/>
    </source>
</evidence>